<keyword evidence="5" id="KW-1185">Reference proteome</keyword>
<dbReference type="EMBL" id="MVGT01000481">
    <property type="protein sequence ID" value="OVA16788.1"/>
    <property type="molecule type" value="Genomic_DNA"/>
</dbReference>
<dbReference type="Proteomes" id="UP000195402">
    <property type="component" value="Unassembled WGS sequence"/>
</dbReference>
<evidence type="ECO:0000256" key="3">
    <source>
        <dbReference type="PROSITE-ProRule" id="PRU00708"/>
    </source>
</evidence>
<dbReference type="PANTHER" id="PTHR45717:SF8">
    <property type="entry name" value="OS01G0301000 PROTEIN"/>
    <property type="match status" value="1"/>
</dbReference>
<sequence>MLRNPSQVWLFGTNKARRWLCTVMATESTPIMSGSRSRIRVTGSKESSTLYHKLTALDSSNGSVVQFLDDWVLKQRKFLHRYDILGFIDEFRKYKQFNHALQLLDWMEMRGMRLSFGEHAKRIDLLWRTGGIVAAEKYFTDLPIPAKNVFTYGTLLNCFCNEKMTEKAMALLEEMKKLKMELNSFLYSSLMVLHMKLGEPEKVQALAEDMKEKNIAPHIFTYNLLMSSYASLNDIEGVERVFKEVEGGSKVMPEWDFYCNLAGIYVGAGLFEKADS</sequence>
<dbReference type="OrthoDB" id="1717827at2759"/>
<evidence type="ECO:0000313" key="4">
    <source>
        <dbReference type="EMBL" id="OVA16788.1"/>
    </source>
</evidence>
<evidence type="ECO:0000313" key="5">
    <source>
        <dbReference type="Proteomes" id="UP000195402"/>
    </source>
</evidence>
<gene>
    <name evidence="4" type="ORF">BVC80_1543g244</name>
</gene>
<dbReference type="InterPro" id="IPR011990">
    <property type="entry name" value="TPR-like_helical_dom_sf"/>
</dbReference>
<dbReference type="NCBIfam" id="TIGR00756">
    <property type="entry name" value="PPR"/>
    <property type="match status" value="2"/>
</dbReference>
<organism evidence="4 5">
    <name type="scientific">Macleaya cordata</name>
    <name type="common">Five-seeded plume-poppy</name>
    <name type="synonym">Bocconia cordata</name>
    <dbReference type="NCBI Taxonomy" id="56857"/>
    <lineage>
        <taxon>Eukaryota</taxon>
        <taxon>Viridiplantae</taxon>
        <taxon>Streptophyta</taxon>
        <taxon>Embryophyta</taxon>
        <taxon>Tracheophyta</taxon>
        <taxon>Spermatophyta</taxon>
        <taxon>Magnoliopsida</taxon>
        <taxon>Ranunculales</taxon>
        <taxon>Papaveraceae</taxon>
        <taxon>Papaveroideae</taxon>
        <taxon>Macleaya</taxon>
    </lineage>
</organism>
<dbReference type="InParanoid" id="A0A200R291"/>
<evidence type="ECO:0000256" key="2">
    <source>
        <dbReference type="ARBA" id="ARBA00022737"/>
    </source>
</evidence>
<dbReference type="InterPro" id="IPR002885">
    <property type="entry name" value="PPR_rpt"/>
</dbReference>
<feature type="repeat" description="PPR" evidence="3">
    <location>
        <begin position="183"/>
        <end position="217"/>
    </location>
</feature>
<protein>
    <submittedName>
        <fullName evidence="4">Pentatricopeptide repeat</fullName>
    </submittedName>
</protein>
<feature type="repeat" description="PPR" evidence="3">
    <location>
        <begin position="148"/>
        <end position="182"/>
    </location>
</feature>
<keyword evidence="2" id="KW-0677">Repeat</keyword>
<dbReference type="PROSITE" id="PS51375">
    <property type="entry name" value="PPR"/>
    <property type="match status" value="2"/>
</dbReference>
<comment type="similarity">
    <text evidence="1">Belongs to the PPR family. P subfamily.</text>
</comment>
<name>A0A200R291_MACCD</name>
<dbReference type="PANTHER" id="PTHR45717">
    <property type="entry name" value="OS12G0527900 PROTEIN"/>
    <property type="match status" value="1"/>
</dbReference>
<dbReference type="Pfam" id="PF13041">
    <property type="entry name" value="PPR_2"/>
    <property type="match status" value="1"/>
</dbReference>
<accession>A0A200R291</accession>
<dbReference type="GO" id="GO:0003729">
    <property type="term" value="F:mRNA binding"/>
    <property type="evidence" value="ECO:0007669"/>
    <property type="project" value="UniProtKB-ARBA"/>
</dbReference>
<dbReference type="Pfam" id="PF13812">
    <property type="entry name" value="PPR_3"/>
    <property type="match status" value="1"/>
</dbReference>
<evidence type="ECO:0000256" key="1">
    <source>
        <dbReference type="ARBA" id="ARBA00007626"/>
    </source>
</evidence>
<dbReference type="OMA" id="QCISEKF"/>
<comment type="caution">
    <text evidence="4">The sequence shown here is derived from an EMBL/GenBank/DDBJ whole genome shotgun (WGS) entry which is preliminary data.</text>
</comment>
<dbReference type="GO" id="GO:0005739">
    <property type="term" value="C:mitochondrion"/>
    <property type="evidence" value="ECO:0007669"/>
    <property type="project" value="TreeGrafter"/>
</dbReference>
<dbReference type="AlphaFoldDB" id="A0A200R291"/>
<reference evidence="4 5" key="1">
    <citation type="journal article" date="2017" name="Mol. Plant">
        <title>The Genome of Medicinal Plant Macleaya cordata Provides New Insights into Benzylisoquinoline Alkaloids Metabolism.</title>
        <authorList>
            <person name="Liu X."/>
            <person name="Liu Y."/>
            <person name="Huang P."/>
            <person name="Ma Y."/>
            <person name="Qing Z."/>
            <person name="Tang Q."/>
            <person name="Cao H."/>
            <person name="Cheng P."/>
            <person name="Zheng Y."/>
            <person name="Yuan Z."/>
            <person name="Zhou Y."/>
            <person name="Liu J."/>
            <person name="Tang Z."/>
            <person name="Zhuo Y."/>
            <person name="Zhang Y."/>
            <person name="Yu L."/>
            <person name="Huang J."/>
            <person name="Yang P."/>
            <person name="Peng Q."/>
            <person name="Zhang J."/>
            <person name="Jiang W."/>
            <person name="Zhang Z."/>
            <person name="Lin K."/>
            <person name="Ro D.K."/>
            <person name="Chen X."/>
            <person name="Xiong X."/>
            <person name="Shang Y."/>
            <person name="Huang S."/>
            <person name="Zeng J."/>
        </authorList>
    </citation>
    <scope>NUCLEOTIDE SEQUENCE [LARGE SCALE GENOMIC DNA]</scope>
    <source>
        <strain evidence="5">cv. BLH2017</strain>
        <tissue evidence="4">Root</tissue>
    </source>
</reference>
<dbReference type="Gene3D" id="1.25.40.10">
    <property type="entry name" value="Tetratricopeptide repeat domain"/>
    <property type="match status" value="1"/>
</dbReference>
<proteinExistence type="inferred from homology"/>